<dbReference type="InterPro" id="IPR001478">
    <property type="entry name" value="PDZ"/>
</dbReference>
<keyword evidence="6" id="KW-0732">Signal</keyword>
<organism evidence="8 9">
    <name type="scientific">Bacteroides cellulosilyticus</name>
    <dbReference type="NCBI Taxonomy" id="246787"/>
    <lineage>
        <taxon>Bacteria</taxon>
        <taxon>Pseudomonadati</taxon>
        <taxon>Bacteroidota</taxon>
        <taxon>Bacteroidia</taxon>
        <taxon>Bacteroidales</taxon>
        <taxon>Bacteroidaceae</taxon>
        <taxon>Bacteroides</taxon>
    </lineage>
</organism>
<reference evidence="8 9" key="1">
    <citation type="journal article" date="2015" name="Science">
        <title>Genetic determinants of in vivo fitness and diet responsiveness in multiple human gut Bacteroides.</title>
        <authorList>
            <person name="Wu M."/>
            <person name="McNulty N.P."/>
            <person name="Rodionov D.A."/>
            <person name="Khoroshkin M.S."/>
            <person name="Griffin N.W."/>
            <person name="Cheng J."/>
            <person name="Latreille P."/>
            <person name="Kerstetter R.A."/>
            <person name="Terrapon N."/>
            <person name="Henrissat B."/>
            <person name="Osterman A.L."/>
            <person name="Gordon J.I."/>
        </authorList>
    </citation>
    <scope>NUCLEOTIDE SEQUENCE [LARGE SCALE GENOMIC DNA]</scope>
    <source>
        <strain evidence="8 9">WH2</strain>
    </source>
</reference>
<dbReference type="CDD" id="cd06782">
    <property type="entry name" value="cpPDZ_CPP-like"/>
    <property type="match status" value="1"/>
</dbReference>
<dbReference type="Pfam" id="PF13180">
    <property type="entry name" value="PDZ_2"/>
    <property type="match status" value="1"/>
</dbReference>
<dbReference type="InterPro" id="IPR004447">
    <property type="entry name" value="Peptidase_S41A"/>
</dbReference>
<dbReference type="Pfam" id="PF03572">
    <property type="entry name" value="Peptidase_S41"/>
    <property type="match status" value="1"/>
</dbReference>
<gene>
    <name evidence="8" type="primary">ctpB_2</name>
    <name evidence="8" type="ORF">BcellWH2_03010</name>
</gene>
<keyword evidence="2 5" id="KW-0645">Protease</keyword>
<dbReference type="GO" id="GO:0004252">
    <property type="term" value="F:serine-type endopeptidase activity"/>
    <property type="evidence" value="ECO:0007669"/>
    <property type="project" value="UniProtKB-EC"/>
</dbReference>
<dbReference type="SUPFAM" id="SSF50156">
    <property type="entry name" value="PDZ domain-like"/>
    <property type="match status" value="1"/>
</dbReference>
<dbReference type="InterPro" id="IPR036034">
    <property type="entry name" value="PDZ_sf"/>
</dbReference>
<name>A0A0P0GD72_9BACE</name>
<dbReference type="GO" id="GO:0030288">
    <property type="term" value="C:outer membrane-bounded periplasmic space"/>
    <property type="evidence" value="ECO:0007669"/>
    <property type="project" value="TreeGrafter"/>
</dbReference>
<dbReference type="GO" id="GO:0007165">
    <property type="term" value="P:signal transduction"/>
    <property type="evidence" value="ECO:0007669"/>
    <property type="project" value="TreeGrafter"/>
</dbReference>
<dbReference type="Proteomes" id="UP000061809">
    <property type="component" value="Chromosome"/>
</dbReference>
<dbReference type="KEGG" id="bcel:BcellWH2_03010"/>
<evidence type="ECO:0000256" key="5">
    <source>
        <dbReference type="RuleBase" id="RU004404"/>
    </source>
</evidence>
<proteinExistence type="inferred from homology"/>
<dbReference type="InterPro" id="IPR005151">
    <property type="entry name" value="Tail-specific_protease"/>
</dbReference>
<dbReference type="Gene3D" id="2.30.42.10">
    <property type="match status" value="1"/>
</dbReference>
<dbReference type="Pfam" id="PF22694">
    <property type="entry name" value="CtpB_N-like"/>
    <property type="match status" value="1"/>
</dbReference>
<dbReference type="SMART" id="SM00245">
    <property type="entry name" value="TSPc"/>
    <property type="match status" value="1"/>
</dbReference>
<feature type="signal peptide" evidence="6">
    <location>
        <begin position="1"/>
        <end position="34"/>
    </location>
</feature>
<dbReference type="FunFam" id="3.30.750.44:FF:000001">
    <property type="entry name" value="S41 family peptidase"/>
    <property type="match status" value="1"/>
</dbReference>
<protein>
    <submittedName>
        <fullName evidence="8">Carboxy-terminal processing protease CtpB</fullName>
        <ecNumber evidence="8">3.4.21.102</ecNumber>
    </submittedName>
</protein>
<dbReference type="InterPro" id="IPR055210">
    <property type="entry name" value="CtpA/B_N"/>
</dbReference>
<evidence type="ECO:0000256" key="3">
    <source>
        <dbReference type="ARBA" id="ARBA00022801"/>
    </source>
</evidence>
<evidence type="ECO:0000256" key="6">
    <source>
        <dbReference type="SAM" id="SignalP"/>
    </source>
</evidence>
<evidence type="ECO:0000313" key="9">
    <source>
        <dbReference type="Proteomes" id="UP000061809"/>
    </source>
</evidence>
<evidence type="ECO:0000259" key="7">
    <source>
        <dbReference type="PROSITE" id="PS50106"/>
    </source>
</evidence>
<dbReference type="SUPFAM" id="SSF52096">
    <property type="entry name" value="ClpP/crotonase"/>
    <property type="match status" value="1"/>
</dbReference>
<comment type="similarity">
    <text evidence="1 5">Belongs to the peptidase S41A family.</text>
</comment>
<dbReference type="PANTHER" id="PTHR32060">
    <property type="entry name" value="TAIL-SPECIFIC PROTEASE"/>
    <property type="match status" value="1"/>
</dbReference>
<dbReference type="SMART" id="SM00228">
    <property type="entry name" value="PDZ"/>
    <property type="match status" value="1"/>
</dbReference>
<dbReference type="FunFam" id="3.90.226.10:FF:000029">
    <property type="entry name" value="Peptidase, S41 family"/>
    <property type="match status" value="1"/>
</dbReference>
<feature type="chain" id="PRO_5006047485" evidence="6">
    <location>
        <begin position="35"/>
        <end position="555"/>
    </location>
</feature>
<dbReference type="EMBL" id="CP012801">
    <property type="protein sequence ID" value="ALJ60248.1"/>
    <property type="molecule type" value="Genomic_DNA"/>
</dbReference>
<dbReference type="AlphaFoldDB" id="A0A0P0GD72"/>
<sequence length="555" mass="62809">MISELVKSDKQKRMMKKLLIFIICICGAMASMQAQNMGNLAARKLQMAEFAIANLYVDSVDENKLVEEAIIRMLAQLDPHSTYNDAEEVKKMNEPLQGNFEGIGVQFQMIEDTLLIIQPVSNGPSEKVGILAGDRIVAVNDSAIAGVKMSTEDIMTRLRGPKDSEVKLTIVRRGVNDPLYFTVKRDKIPILSLDASYMIQPKTGYIRINRFGATTAEEFTTALKELQKQGMKDLILDLQGNGGGYLNAAIDLANEFLQQKELIVYTEGRTSQRSNFYAKGTGNFKNGRLIVLVDEYSASASEIVTGAIQDWDRGVVVGRRTFGKGLVQRPIELPDGSMIRLTIARYYTPSGRCIQKPYDHTANLDGRGLSKDDGQEKYNMELVDRFNRGEMMHADSIHFPDSLKNSTKKLKRTVYGGGGIMPDYFVPIDTTQYTDYHRNLVAKGVVIKATTKYIEKNRKELQEKYKKFDTFNNKFEIDEQMLADIRAAADKEKIEFNEEQYNKSLPLIKTQLKALIARDLWDMNEYFQVINTTNNSVQQALELLNEKIYEKKLPL</sequence>
<keyword evidence="4 5" id="KW-0720">Serine protease</keyword>
<dbReference type="EC" id="3.4.21.102" evidence="8"/>
<evidence type="ECO:0000256" key="1">
    <source>
        <dbReference type="ARBA" id="ARBA00009179"/>
    </source>
</evidence>
<evidence type="ECO:0000256" key="2">
    <source>
        <dbReference type="ARBA" id="ARBA00022670"/>
    </source>
</evidence>
<dbReference type="FunFam" id="2.30.42.10:FF:000063">
    <property type="entry name" value="Peptidase, S41 family"/>
    <property type="match status" value="1"/>
</dbReference>
<dbReference type="PANTHER" id="PTHR32060:SF30">
    <property type="entry name" value="CARBOXY-TERMINAL PROCESSING PROTEASE CTPA"/>
    <property type="match status" value="1"/>
</dbReference>
<dbReference type="GO" id="GO:0006508">
    <property type="term" value="P:proteolysis"/>
    <property type="evidence" value="ECO:0007669"/>
    <property type="project" value="UniProtKB-KW"/>
</dbReference>
<dbReference type="NCBIfam" id="TIGR00225">
    <property type="entry name" value="prc"/>
    <property type="match status" value="1"/>
</dbReference>
<accession>A0A0P0GD72</accession>
<evidence type="ECO:0000256" key="4">
    <source>
        <dbReference type="ARBA" id="ARBA00022825"/>
    </source>
</evidence>
<dbReference type="Gene3D" id="3.90.226.10">
    <property type="entry name" value="2-enoyl-CoA Hydratase, Chain A, domain 1"/>
    <property type="match status" value="1"/>
</dbReference>
<keyword evidence="3 5" id="KW-0378">Hydrolase</keyword>
<evidence type="ECO:0000313" key="8">
    <source>
        <dbReference type="EMBL" id="ALJ60248.1"/>
    </source>
</evidence>
<dbReference type="CDD" id="cd07560">
    <property type="entry name" value="Peptidase_S41_CPP"/>
    <property type="match status" value="1"/>
</dbReference>
<dbReference type="InterPro" id="IPR029045">
    <property type="entry name" value="ClpP/crotonase-like_dom_sf"/>
</dbReference>
<dbReference type="Gene3D" id="3.30.750.44">
    <property type="match status" value="1"/>
</dbReference>
<dbReference type="PROSITE" id="PS50106">
    <property type="entry name" value="PDZ"/>
    <property type="match status" value="1"/>
</dbReference>
<dbReference type="PATRIC" id="fig|246787.4.peg.3115"/>
<feature type="domain" description="PDZ" evidence="7">
    <location>
        <begin position="89"/>
        <end position="174"/>
    </location>
</feature>